<dbReference type="EMBL" id="KN831967">
    <property type="protein sequence ID" value="KIO05366.1"/>
    <property type="molecule type" value="Genomic_DNA"/>
</dbReference>
<protein>
    <submittedName>
        <fullName evidence="1">Uncharacterized protein</fullName>
    </submittedName>
</protein>
<reference evidence="2" key="2">
    <citation type="submission" date="2015-01" db="EMBL/GenBank/DDBJ databases">
        <title>Evolutionary Origins and Diversification of the Mycorrhizal Mutualists.</title>
        <authorList>
            <consortium name="DOE Joint Genome Institute"/>
            <consortium name="Mycorrhizal Genomics Consortium"/>
            <person name="Kohler A."/>
            <person name="Kuo A."/>
            <person name="Nagy L.G."/>
            <person name="Floudas D."/>
            <person name="Copeland A."/>
            <person name="Barry K.W."/>
            <person name="Cichocki N."/>
            <person name="Veneault-Fourrey C."/>
            <person name="LaButti K."/>
            <person name="Lindquist E.A."/>
            <person name="Lipzen A."/>
            <person name="Lundell T."/>
            <person name="Morin E."/>
            <person name="Murat C."/>
            <person name="Riley R."/>
            <person name="Ohm R."/>
            <person name="Sun H."/>
            <person name="Tunlid A."/>
            <person name="Henrissat B."/>
            <person name="Grigoriev I.V."/>
            <person name="Hibbett D.S."/>
            <person name="Martin F."/>
        </authorList>
    </citation>
    <scope>NUCLEOTIDE SEQUENCE [LARGE SCALE GENOMIC DNA]</scope>
    <source>
        <strain evidence="2">Marx 270</strain>
    </source>
</reference>
<sequence length="63" mass="7408">MSLLDCNGMIQRLVKWFNVGIAVAVEKRKEDANIFWYKCRRKFHPQVIRSTRCPLPGLRRGFG</sequence>
<dbReference type="Proteomes" id="UP000054217">
    <property type="component" value="Unassembled WGS sequence"/>
</dbReference>
<feature type="non-terminal residue" evidence="1">
    <location>
        <position position="63"/>
    </location>
</feature>
<organism evidence="1 2">
    <name type="scientific">Pisolithus tinctorius Marx 270</name>
    <dbReference type="NCBI Taxonomy" id="870435"/>
    <lineage>
        <taxon>Eukaryota</taxon>
        <taxon>Fungi</taxon>
        <taxon>Dikarya</taxon>
        <taxon>Basidiomycota</taxon>
        <taxon>Agaricomycotina</taxon>
        <taxon>Agaricomycetes</taxon>
        <taxon>Agaricomycetidae</taxon>
        <taxon>Boletales</taxon>
        <taxon>Sclerodermatineae</taxon>
        <taxon>Pisolithaceae</taxon>
        <taxon>Pisolithus</taxon>
    </lineage>
</organism>
<accession>A0A0C3PBN6</accession>
<gene>
    <name evidence="1" type="ORF">M404DRAFT_999975</name>
</gene>
<reference evidence="1 2" key="1">
    <citation type="submission" date="2014-04" db="EMBL/GenBank/DDBJ databases">
        <authorList>
            <consortium name="DOE Joint Genome Institute"/>
            <person name="Kuo A."/>
            <person name="Kohler A."/>
            <person name="Costa M.D."/>
            <person name="Nagy L.G."/>
            <person name="Floudas D."/>
            <person name="Copeland A."/>
            <person name="Barry K.W."/>
            <person name="Cichocki N."/>
            <person name="Veneault-Fourrey C."/>
            <person name="LaButti K."/>
            <person name="Lindquist E.A."/>
            <person name="Lipzen A."/>
            <person name="Lundell T."/>
            <person name="Morin E."/>
            <person name="Murat C."/>
            <person name="Sun H."/>
            <person name="Tunlid A."/>
            <person name="Henrissat B."/>
            <person name="Grigoriev I.V."/>
            <person name="Hibbett D.S."/>
            <person name="Martin F."/>
            <person name="Nordberg H.P."/>
            <person name="Cantor M.N."/>
            <person name="Hua S.X."/>
        </authorList>
    </citation>
    <scope>NUCLEOTIDE SEQUENCE [LARGE SCALE GENOMIC DNA]</scope>
    <source>
        <strain evidence="1 2">Marx 270</strain>
    </source>
</reference>
<evidence type="ECO:0000313" key="1">
    <source>
        <dbReference type="EMBL" id="KIO05366.1"/>
    </source>
</evidence>
<keyword evidence="2" id="KW-1185">Reference proteome</keyword>
<dbReference type="HOGENOM" id="CLU_2892164_0_0_1"/>
<dbReference type="AlphaFoldDB" id="A0A0C3PBN6"/>
<proteinExistence type="predicted"/>
<name>A0A0C3PBN6_PISTI</name>
<dbReference type="InParanoid" id="A0A0C3PBN6"/>
<evidence type="ECO:0000313" key="2">
    <source>
        <dbReference type="Proteomes" id="UP000054217"/>
    </source>
</evidence>